<protein>
    <submittedName>
        <fullName evidence="2">Uncharacterized protein</fullName>
    </submittedName>
</protein>
<evidence type="ECO:0000313" key="3">
    <source>
        <dbReference type="Proteomes" id="UP001178508"/>
    </source>
</evidence>
<dbReference type="Proteomes" id="UP001178508">
    <property type="component" value="Chromosome 17"/>
</dbReference>
<dbReference type="AlphaFoldDB" id="A0AAV1GWH5"/>
<organism evidence="2 3">
    <name type="scientific">Xyrichtys novacula</name>
    <name type="common">Pearly razorfish</name>
    <name type="synonym">Hemipteronotus novacula</name>
    <dbReference type="NCBI Taxonomy" id="13765"/>
    <lineage>
        <taxon>Eukaryota</taxon>
        <taxon>Metazoa</taxon>
        <taxon>Chordata</taxon>
        <taxon>Craniata</taxon>
        <taxon>Vertebrata</taxon>
        <taxon>Euteleostomi</taxon>
        <taxon>Actinopterygii</taxon>
        <taxon>Neopterygii</taxon>
        <taxon>Teleostei</taxon>
        <taxon>Neoteleostei</taxon>
        <taxon>Acanthomorphata</taxon>
        <taxon>Eupercaria</taxon>
        <taxon>Labriformes</taxon>
        <taxon>Labridae</taxon>
        <taxon>Xyrichtys</taxon>
    </lineage>
</organism>
<dbReference type="EMBL" id="OY660880">
    <property type="protein sequence ID" value="CAJ1078141.1"/>
    <property type="molecule type" value="Genomic_DNA"/>
</dbReference>
<keyword evidence="3" id="KW-1185">Reference proteome</keyword>
<sequence>MEGWMGETQTVEERSLTHRRGGKGRSCFRGLIATLPPLLPSSPPPASEKSCRHLRLFFPLTVYSSIKSATNLIKSNSQHLDTILELNIKAIICHVFFSSNVT</sequence>
<evidence type="ECO:0000256" key="1">
    <source>
        <dbReference type="SAM" id="MobiDB-lite"/>
    </source>
</evidence>
<name>A0AAV1GWH5_XYRNO</name>
<reference evidence="2" key="1">
    <citation type="submission" date="2023-08" db="EMBL/GenBank/DDBJ databases">
        <authorList>
            <person name="Alioto T."/>
            <person name="Alioto T."/>
            <person name="Gomez Garrido J."/>
        </authorList>
    </citation>
    <scope>NUCLEOTIDE SEQUENCE</scope>
</reference>
<gene>
    <name evidence="2" type="ORF">XNOV1_A029830</name>
</gene>
<accession>A0AAV1GWH5</accession>
<evidence type="ECO:0000313" key="2">
    <source>
        <dbReference type="EMBL" id="CAJ1078141.1"/>
    </source>
</evidence>
<proteinExistence type="predicted"/>
<feature type="region of interest" description="Disordered" evidence="1">
    <location>
        <begin position="1"/>
        <end position="22"/>
    </location>
</feature>